<evidence type="ECO:0000313" key="3">
    <source>
        <dbReference type="EMBL" id="SEO49936.1"/>
    </source>
</evidence>
<feature type="compositionally biased region" description="Low complexity" evidence="1">
    <location>
        <begin position="157"/>
        <end position="166"/>
    </location>
</feature>
<keyword evidence="4" id="KW-1185">Reference proteome</keyword>
<evidence type="ECO:0000313" key="4">
    <source>
        <dbReference type="Proteomes" id="UP000181951"/>
    </source>
</evidence>
<organism evidence="3 4">
    <name type="scientific">Actinacidiphila rubida</name>
    <dbReference type="NCBI Taxonomy" id="310780"/>
    <lineage>
        <taxon>Bacteria</taxon>
        <taxon>Bacillati</taxon>
        <taxon>Actinomycetota</taxon>
        <taxon>Actinomycetes</taxon>
        <taxon>Kitasatosporales</taxon>
        <taxon>Streptomycetaceae</taxon>
        <taxon>Actinacidiphila</taxon>
    </lineage>
</organism>
<name>A0A1H8Q7A8_9ACTN</name>
<feature type="region of interest" description="Disordered" evidence="1">
    <location>
        <begin position="153"/>
        <end position="172"/>
    </location>
</feature>
<evidence type="ECO:0000259" key="2">
    <source>
        <dbReference type="Pfam" id="PF14024"/>
    </source>
</evidence>
<dbReference type="Pfam" id="PF14024">
    <property type="entry name" value="DUF4240"/>
    <property type="match status" value="1"/>
</dbReference>
<dbReference type="AlphaFoldDB" id="A0A1H8Q7A8"/>
<dbReference type="OrthoDB" id="6200718at2"/>
<sequence length="197" mass="21959">METDPLWTLIAGCRRQGLTGDKRDAWLRDALLGMPVDGIVAFQCGLVQRVAEARTWSLWAAADRVFGGWCSDDTFCCFQHWLIGLGRPVFDAAVREPDSLAYVPEVLRLSGRPREMWHDDHPTWESLDRLAPEAFERVAARPADALDAAVRERRAPGPRAAAGAAPRGDRWSALDEREAARRLPRISEMFPLPAAPC</sequence>
<proteinExistence type="predicted"/>
<reference evidence="3 4" key="1">
    <citation type="submission" date="2016-10" db="EMBL/GenBank/DDBJ databases">
        <authorList>
            <person name="de Groot N.N."/>
        </authorList>
    </citation>
    <scope>NUCLEOTIDE SEQUENCE [LARGE SCALE GENOMIC DNA]</scope>
    <source>
        <strain evidence="3 4">CGMCC 4.2026</strain>
    </source>
</reference>
<evidence type="ECO:0000256" key="1">
    <source>
        <dbReference type="SAM" id="MobiDB-lite"/>
    </source>
</evidence>
<dbReference type="Proteomes" id="UP000181951">
    <property type="component" value="Unassembled WGS sequence"/>
</dbReference>
<dbReference type="EMBL" id="FODD01000028">
    <property type="protein sequence ID" value="SEO49936.1"/>
    <property type="molecule type" value="Genomic_DNA"/>
</dbReference>
<dbReference type="STRING" id="310780.SAMN05216267_102880"/>
<protein>
    <recommendedName>
        <fullName evidence="2">DUF4240 domain-containing protein</fullName>
    </recommendedName>
</protein>
<dbReference type="RefSeq" id="WP_075017644.1">
    <property type="nucleotide sequence ID" value="NZ_FODD01000028.1"/>
</dbReference>
<accession>A0A1H8Q7A8</accession>
<dbReference type="InterPro" id="IPR025334">
    <property type="entry name" value="DUF4240"/>
</dbReference>
<feature type="domain" description="DUF4240" evidence="2">
    <location>
        <begin position="1"/>
        <end position="137"/>
    </location>
</feature>
<gene>
    <name evidence="3" type="ORF">SAMN05216267_102880</name>
</gene>